<dbReference type="EMBL" id="JAANXD010000065">
    <property type="protein sequence ID" value="MBS1258529.1"/>
    <property type="molecule type" value="Genomic_DNA"/>
</dbReference>
<sequence>MYDIAEKRRFKRIEKPYMTRFRTKPGGIWDMVAVNDLGAGGIFFNSSNNFEVGTVMDLKIGFSKSAPAIKCDGVVTRVIRHPDTLLFGIGTAFSKIDEHVKEMINKVAEVNHKINKLNFSDIAATLSLAS</sequence>
<dbReference type="AlphaFoldDB" id="A0A941W2Z6"/>
<evidence type="ECO:0000313" key="3">
    <source>
        <dbReference type="Proteomes" id="UP000722750"/>
    </source>
</evidence>
<evidence type="ECO:0000259" key="1">
    <source>
        <dbReference type="Pfam" id="PF07238"/>
    </source>
</evidence>
<organism evidence="2 3">
    <name type="scientific">Candidatus Scalindua arabica</name>
    <dbReference type="NCBI Taxonomy" id="1127984"/>
    <lineage>
        <taxon>Bacteria</taxon>
        <taxon>Pseudomonadati</taxon>
        <taxon>Planctomycetota</taxon>
        <taxon>Candidatus Brocadiia</taxon>
        <taxon>Candidatus Brocadiales</taxon>
        <taxon>Candidatus Scalinduaceae</taxon>
        <taxon>Candidatus Scalindua</taxon>
    </lineage>
</organism>
<dbReference type="Proteomes" id="UP000722750">
    <property type="component" value="Unassembled WGS sequence"/>
</dbReference>
<comment type="caution">
    <text evidence="2">The sequence shown here is derived from an EMBL/GenBank/DDBJ whole genome shotgun (WGS) entry which is preliminary data.</text>
</comment>
<feature type="domain" description="PilZ" evidence="1">
    <location>
        <begin position="6"/>
        <end position="104"/>
    </location>
</feature>
<proteinExistence type="predicted"/>
<gene>
    <name evidence="2" type="ORF">MAG551_01588</name>
</gene>
<dbReference type="Pfam" id="PF07238">
    <property type="entry name" value="PilZ"/>
    <property type="match status" value="1"/>
</dbReference>
<protein>
    <recommendedName>
        <fullName evidence="1">PilZ domain-containing protein</fullName>
    </recommendedName>
</protein>
<accession>A0A941W2Z6</accession>
<dbReference type="InterPro" id="IPR009875">
    <property type="entry name" value="PilZ_domain"/>
</dbReference>
<reference evidence="2" key="1">
    <citation type="journal article" date="2021" name="ISME J.">
        <title>Fine-scale metabolic discontinuity in a stratified prokaryote microbiome of a Red Sea deep halocline.</title>
        <authorList>
            <person name="Michoud G."/>
            <person name="Ngugi D.K."/>
            <person name="Barozzi A."/>
            <person name="Merlino G."/>
            <person name="Calleja M.L."/>
            <person name="Delgado-Huertas A."/>
            <person name="Moran X.A.G."/>
            <person name="Daffonchio D."/>
        </authorList>
    </citation>
    <scope>NUCLEOTIDE SEQUENCE</scope>
    <source>
        <strain evidence="2">SuakinDeep_MAG55_1</strain>
    </source>
</reference>
<evidence type="ECO:0000313" key="2">
    <source>
        <dbReference type="EMBL" id="MBS1258529.1"/>
    </source>
</evidence>
<name>A0A941W2Z6_9BACT</name>
<dbReference type="Gene3D" id="2.40.10.220">
    <property type="entry name" value="predicted glycosyltransferase like domains"/>
    <property type="match status" value="1"/>
</dbReference>
<dbReference type="GO" id="GO:0035438">
    <property type="term" value="F:cyclic-di-GMP binding"/>
    <property type="evidence" value="ECO:0007669"/>
    <property type="project" value="InterPro"/>
</dbReference>
<dbReference type="SUPFAM" id="SSF141371">
    <property type="entry name" value="PilZ domain-like"/>
    <property type="match status" value="1"/>
</dbReference>